<sequence length="19" mass="2041">MSILTLSAFDLSMAEGKNI</sequence>
<protein>
    <submittedName>
        <fullName evidence="1">Uncharacterized protein</fullName>
    </submittedName>
</protein>
<proteinExistence type="predicted"/>
<name>A0A0E9PLD3_ANGAN</name>
<reference evidence="1" key="2">
    <citation type="journal article" date="2015" name="Fish Shellfish Immunol.">
        <title>Early steps in the European eel (Anguilla anguilla)-Vibrio vulnificus interaction in the gills: Role of the RtxA13 toxin.</title>
        <authorList>
            <person name="Callol A."/>
            <person name="Pajuelo D."/>
            <person name="Ebbesson L."/>
            <person name="Teles M."/>
            <person name="MacKenzie S."/>
            <person name="Amaro C."/>
        </authorList>
    </citation>
    <scope>NUCLEOTIDE SEQUENCE</scope>
</reference>
<accession>A0A0E9PLD3</accession>
<dbReference type="AlphaFoldDB" id="A0A0E9PLD3"/>
<reference evidence="1" key="1">
    <citation type="submission" date="2014-11" db="EMBL/GenBank/DDBJ databases">
        <authorList>
            <person name="Amaro Gonzalez C."/>
        </authorList>
    </citation>
    <scope>NUCLEOTIDE SEQUENCE</scope>
</reference>
<dbReference type="EMBL" id="GBXM01103465">
    <property type="protein sequence ID" value="JAH05112.1"/>
    <property type="molecule type" value="Transcribed_RNA"/>
</dbReference>
<evidence type="ECO:0000313" key="1">
    <source>
        <dbReference type="EMBL" id="JAH05112.1"/>
    </source>
</evidence>
<organism evidence="1">
    <name type="scientific">Anguilla anguilla</name>
    <name type="common">European freshwater eel</name>
    <name type="synonym">Muraena anguilla</name>
    <dbReference type="NCBI Taxonomy" id="7936"/>
    <lineage>
        <taxon>Eukaryota</taxon>
        <taxon>Metazoa</taxon>
        <taxon>Chordata</taxon>
        <taxon>Craniata</taxon>
        <taxon>Vertebrata</taxon>
        <taxon>Euteleostomi</taxon>
        <taxon>Actinopterygii</taxon>
        <taxon>Neopterygii</taxon>
        <taxon>Teleostei</taxon>
        <taxon>Anguilliformes</taxon>
        <taxon>Anguillidae</taxon>
        <taxon>Anguilla</taxon>
    </lineage>
</organism>